<reference evidence="2 3" key="1">
    <citation type="submission" date="2019-07" db="EMBL/GenBank/DDBJ databases">
        <title>Draft genome assembly of a fouling barnacle, Amphibalanus amphitrite (Darwin, 1854): The first reference genome for Thecostraca.</title>
        <authorList>
            <person name="Kim W."/>
        </authorList>
    </citation>
    <scope>NUCLEOTIDE SEQUENCE [LARGE SCALE GENOMIC DNA]</scope>
    <source>
        <strain evidence="2">SNU_AA5</strain>
        <tissue evidence="2">Soma without cirri and trophi</tissue>
    </source>
</reference>
<feature type="region of interest" description="Disordered" evidence="1">
    <location>
        <begin position="287"/>
        <end position="359"/>
    </location>
</feature>
<dbReference type="Proteomes" id="UP000440578">
    <property type="component" value="Unassembled WGS sequence"/>
</dbReference>
<feature type="region of interest" description="Disordered" evidence="1">
    <location>
        <begin position="201"/>
        <end position="260"/>
    </location>
</feature>
<dbReference type="PANTHER" id="PTHR24637:SF421">
    <property type="entry name" value="CUTICLE COLLAGEN DPY-2"/>
    <property type="match status" value="1"/>
</dbReference>
<organism evidence="2 3">
    <name type="scientific">Amphibalanus amphitrite</name>
    <name type="common">Striped barnacle</name>
    <name type="synonym">Balanus amphitrite</name>
    <dbReference type="NCBI Taxonomy" id="1232801"/>
    <lineage>
        <taxon>Eukaryota</taxon>
        <taxon>Metazoa</taxon>
        <taxon>Ecdysozoa</taxon>
        <taxon>Arthropoda</taxon>
        <taxon>Crustacea</taxon>
        <taxon>Multicrustacea</taxon>
        <taxon>Cirripedia</taxon>
        <taxon>Thoracica</taxon>
        <taxon>Thoracicalcarea</taxon>
        <taxon>Balanomorpha</taxon>
        <taxon>Balanoidea</taxon>
        <taxon>Balanidae</taxon>
        <taxon>Amphibalaninae</taxon>
        <taxon>Amphibalanus</taxon>
    </lineage>
</organism>
<evidence type="ECO:0000313" key="3">
    <source>
        <dbReference type="Proteomes" id="UP000440578"/>
    </source>
</evidence>
<feature type="compositionally biased region" description="Pro residues" evidence="1">
    <location>
        <begin position="218"/>
        <end position="244"/>
    </location>
</feature>
<keyword evidence="3" id="KW-1185">Reference proteome</keyword>
<name>A0A6A4V9V3_AMPAM</name>
<protein>
    <submittedName>
        <fullName evidence="2">Uncharacterized protein</fullName>
    </submittedName>
</protein>
<evidence type="ECO:0000256" key="1">
    <source>
        <dbReference type="SAM" id="MobiDB-lite"/>
    </source>
</evidence>
<feature type="compositionally biased region" description="Basic and acidic residues" evidence="1">
    <location>
        <begin position="345"/>
        <end position="356"/>
    </location>
</feature>
<proteinExistence type="predicted"/>
<gene>
    <name evidence="2" type="ORF">FJT64_014403</name>
</gene>
<evidence type="ECO:0000313" key="2">
    <source>
        <dbReference type="EMBL" id="KAF0287092.1"/>
    </source>
</evidence>
<dbReference type="EMBL" id="VIIS01002211">
    <property type="protein sequence ID" value="KAF0287092.1"/>
    <property type="molecule type" value="Genomic_DNA"/>
</dbReference>
<feature type="compositionally biased region" description="Low complexity" evidence="1">
    <location>
        <begin position="246"/>
        <end position="259"/>
    </location>
</feature>
<dbReference type="PANTHER" id="PTHR24637">
    <property type="entry name" value="COLLAGEN"/>
    <property type="match status" value="1"/>
</dbReference>
<comment type="caution">
    <text evidence="2">The sequence shown here is derived from an EMBL/GenBank/DDBJ whole genome shotgun (WGS) entry which is preliminary data.</text>
</comment>
<dbReference type="AlphaFoldDB" id="A0A6A4V9V3"/>
<accession>A0A6A4V9V3</accession>
<sequence length="439" mass="46854">MPSKDRRRRLKRQLEYRRKCALRTGRAHAVESHGSLGFAATNRDELSHARSEDERLVPEMASVRFTPGEQLRHSTLTTGNAERADAAMELPKSLALCLVCNKDLGPLNQIPTFYHRPNVLFSRTPATSTLLRHKLEAIVKDIVVFRSETCCLCVKCAGLINLADALEAELKSVCRQLSDHYWRTARLRGFGEERAIVCITPLPPPPGGGAAPGGAPRRPAPPQPQPQPPPQQQQPQQPQPPPPTNMGVPGPMMVRGPPGVWAPHGPPGPVCWPAAAPGGHPGVMVPPGHPVALGPSGHPGPFSPAGLPGTLSPAGHPGPAVSPAGHPGALGPPSHPGGAPAEPGRALERSVSHESDDGSGVCQLLSAVEVELTEVKEEPPDDADASDHLMREPVDIEVDPWRDLGYEDANAMEKLASQKVRRATNLRHNMPAHSADLFV</sequence>